<evidence type="ECO:0000256" key="6">
    <source>
        <dbReference type="ARBA" id="ARBA00033271"/>
    </source>
</evidence>
<evidence type="ECO:0000256" key="8">
    <source>
        <dbReference type="HAMAP-Rule" id="MF_01255"/>
    </source>
</evidence>
<dbReference type="InterPro" id="IPR010462">
    <property type="entry name" value="Ectoine_synth"/>
</dbReference>
<comment type="pathway">
    <text evidence="1 8">Amine and polyamine biosynthesis; ectoine biosynthesis; L-ectoine from L-aspartate 4-semialdehyde: step 3/3.</text>
</comment>
<evidence type="ECO:0000256" key="3">
    <source>
        <dbReference type="ARBA" id="ARBA00013192"/>
    </source>
</evidence>
<evidence type="ECO:0000256" key="2">
    <source>
        <dbReference type="ARBA" id="ARBA00009637"/>
    </source>
</evidence>
<protein>
    <recommendedName>
        <fullName evidence="4 8">L-ectoine synthase</fullName>
        <ecNumber evidence="3 8">4.2.1.108</ecNumber>
    </recommendedName>
    <alternativeName>
        <fullName evidence="6 8">N-acetyldiaminobutyrate dehydratase</fullName>
    </alternativeName>
</protein>
<proteinExistence type="inferred from homology"/>
<keyword evidence="10" id="KW-1185">Reference proteome</keyword>
<dbReference type="KEGG" id="ima:PO878_21290"/>
<evidence type="ECO:0000256" key="1">
    <source>
        <dbReference type="ARBA" id="ARBA00005181"/>
    </source>
</evidence>
<dbReference type="Gene3D" id="2.60.120.10">
    <property type="entry name" value="Jelly Rolls"/>
    <property type="match status" value="1"/>
</dbReference>
<sequence length="137" mass="15297">MIVRTLNDIVGTERDVKAETWSSRRLLLADDRVGFSLHDTLIGAGTETTMWYRNHIEAVYCIEGDGTLTDTATGDVHEIGPGTVYLLNEHDHHVLRARTQMRMVCVFNPPCTGAETHDEDGVYPLIELDDLEEGMPA</sequence>
<comment type="catalytic activity">
    <reaction evidence="7 8">
        <text>(2S)-4-acetamido-2-aminobutanoate = L-ectoine + H2O</text>
        <dbReference type="Rhea" id="RHEA:17281"/>
        <dbReference type="ChEBI" id="CHEBI:15377"/>
        <dbReference type="ChEBI" id="CHEBI:58515"/>
        <dbReference type="ChEBI" id="CHEBI:58929"/>
        <dbReference type="EC" id="4.2.1.108"/>
    </reaction>
</comment>
<dbReference type="InterPro" id="IPR011051">
    <property type="entry name" value="RmlC_Cupin_sf"/>
</dbReference>
<dbReference type="InterPro" id="IPR014710">
    <property type="entry name" value="RmlC-like_jellyroll"/>
</dbReference>
<dbReference type="EC" id="4.2.1.108" evidence="3 8"/>
<comment type="function">
    <text evidence="8">Catalyzes the circularization of gamma-N-acetyl-alpha,gamma-diaminobutyric acid (ADABA) to ectoine (1,4,5,6-tetrahydro-2-methyl-4-pyrimidine carboxylic acid), which is an excellent osmoprotectant.</text>
</comment>
<accession>A0AAF0BW53</accession>
<dbReference type="RefSeq" id="WP_272736551.1">
    <property type="nucleotide sequence ID" value="NZ_CP116942.1"/>
</dbReference>
<dbReference type="GO" id="GO:0033990">
    <property type="term" value="F:ectoine synthase activity"/>
    <property type="evidence" value="ECO:0007669"/>
    <property type="project" value="UniProtKB-EC"/>
</dbReference>
<evidence type="ECO:0000256" key="4">
    <source>
        <dbReference type="ARBA" id="ARBA00019707"/>
    </source>
</evidence>
<gene>
    <name evidence="8" type="primary">ectC</name>
    <name evidence="9" type="ORF">PO878_21290</name>
</gene>
<dbReference type="NCBIfam" id="NF009806">
    <property type="entry name" value="PRK13290.1"/>
    <property type="match status" value="1"/>
</dbReference>
<dbReference type="PANTHER" id="PTHR39289">
    <property type="match status" value="1"/>
</dbReference>
<dbReference type="AlphaFoldDB" id="A0AAF0BW53"/>
<dbReference type="HAMAP" id="MF_01255">
    <property type="entry name" value="Ectoine_synth"/>
    <property type="match status" value="1"/>
</dbReference>
<organism evidence="9 10">
    <name type="scientific">Iamia majanohamensis</name>
    <dbReference type="NCBI Taxonomy" id="467976"/>
    <lineage>
        <taxon>Bacteria</taxon>
        <taxon>Bacillati</taxon>
        <taxon>Actinomycetota</taxon>
        <taxon>Acidimicrobiia</taxon>
        <taxon>Acidimicrobiales</taxon>
        <taxon>Iamiaceae</taxon>
        <taxon>Iamia</taxon>
    </lineage>
</organism>
<dbReference type="CDD" id="cd06978">
    <property type="entry name" value="cupin_EctC"/>
    <property type="match status" value="1"/>
</dbReference>
<keyword evidence="5 8" id="KW-0456">Lyase</keyword>
<dbReference type="PANTHER" id="PTHR39289:SF1">
    <property type="entry name" value="L-ECTOINE SYNTHASE"/>
    <property type="match status" value="1"/>
</dbReference>
<evidence type="ECO:0000256" key="7">
    <source>
        <dbReference type="ARBA" id="ARBA00048714"/>
    </source>
</evidence>
<dbReference type="SUPFAM" id="SSF51182">
    <property type="entry name" value="RmlC-like cupins"/>
    <property type="match status" value="1"/>
</dbReference>
<dbReference type="EMBL" id="CP116942">
    <property type="protein sequence ID" value="WCO67029.1"/>
    <property type="molecule type" value="Genomic_DNA"/>
</dbReference>
<evidence type="ECO:0000256" key="5">
    <source>
        <dbReference type="ARBA" id="ARBA00023239"/>
    </source>
</evidence>
<dbReference type="Pfam" id="PF06339">
    <property type="entry name" value="Ectoine_synth"/>
    <property type="match status" value="1"/>
</dbReference>
<dbReference type="GO" id="GO:0019491">
    <property type="term" value="P:ectoine biosynthetic process"/>
    <property type="evidence" value="ECO:0007669"/>
    <property type="project" value="UniProtKB-UniRule"/>
</dbReference>
<evidence type="ECO:0000313" key="9">
    <source>
        <dbReference type="EMBL" id="WCO67029.1"/>
    </source>
</evidence>
<name>A0AAF0BW53_9ACTN</name>
<reference evidence="9" key="1">
    <citation type="submission" date="2023-01" db="EMBL/GenBank/DDBJ databases">
        <title>The diversity of Class Acidimicrobiia in South China Sea sediment environments and the proposal of Iamia marina sp. nov., a novel species of the genus Iamia.</title>
        <authorList>
            <person name="He Y."/>
            <person name="Tian X."/>
        </authorList>
    </citation>
    <scope>NUCLEOTIDE SEQUENCE</scope>
    <source>
        <strain evidence="9">DSM 19957</strain>
    </source>
</reference>
<dbReference type="Proteomes" id="UP001216390">
    <property type="component" value="Chromosome"/>
</dbReference>
<comment type="similarity">
    <text evidence="2 8">Belongs to the ectoine synthase family.</text>
</comment>
<evidence type="ECO:0000313" key="10">
    <source>
        <dbReference type="Proteomes" id="UP001216390"/>
    </source>
</evidence>